<evidence type="ECO:0000256" key="1">
    <source>
        <dbReference type="ARBA" id="ARBA00022676"/>
    </source>
</evidence>
<reference evidence="4 5" key="1">
    <citation type="journal article" date="2023" name="Sci. Data">
        <title>Genome assembly of the Korean intertidal mud-creeper Batillaria attramentaria.</title>
        <authorList>
            <person name="Patra A.K."/>
            <person name="Ho P.T."/>
            <person name="Jun S."/>
            <person name="Lee S.J."/>
            <person name="Kim Y."/>
            <person name="Won Y.J."/>
        </authorList>
    </citation>
    <scope>NUCLEOTIDE SEQUENCE [LARGE SCALE GENOMIC DNA]</scope>
    <source>
        <strain evidence="4">Wonlab-2016</strain>
    </source>
</reference>
<dbReference type="GO" id="GO:0032580">
    <property type="term" value="C:Golgi cisterna membrane"/>
    <property type="evidence" value="ECO:0007669"/>
    <property type="project" value="UniProtKB-SubCell"/>
</dbReference>
<keyword evidence="3" id="KW-0735">Signal-anchor</keyword>
<dbReference type="PANTHER" id="PTHR11927:SF9">
    <property type="entry name" value="L-FUCOSYLTRANSFERASE"/>
    <property type="match status" value="1"/>
</dbReference>
<gene>
    <name evidence="4" type="ORF">BaRGS_00021775</name>
</gene>
<comment type="pathway">
    <text evidence="3">Protein modification; protein glycosylation.</text>
</comment>
<name>A0ABD0KIG7_9CAEN</name>
<dbReference type="PANTHER" id="PTHR11927">
    <property type="entry name" value="GALACTOSIDE 2-L-FUCOSYLTRANSFERASE"/>
    <property type="match status" value="1"/>
</dbReference>
<keyword evidence="3" id="KW-0333">Golgi apparatus</keyword>
<dbReference type="GO" id="GO:0016757">
    <property type="term" value="F:glycosyltransferase activity"/>
    <property type="evidence" value="ECO:0007669"/>
    <property type="project" value="UniProtKB-KW"/>
</dbReference>
<feature type="transmembrane region" description="Helical" evidence="3">
    <location>
        <begin position="45"/>
        <end position="63"/>
    </location>
</feature>
<evidence type="ECO:0000313" key="5">
    <source>
        <dbReference type="Proteomes" id="UP001519460"/>
    </source>
</evidence>
<keyword evidence="1 3" id="KW-0328">Glycosyltransferase</keyword>
<evidence type="ECO:0000256" key="3">
    <source>
        <dbReference type="RuleBase" id="RU363129"/>
    </source>
</evidence>
<dbReference type="InterPro" id="IPR002516">
    <property type="entry name" value="Glyco_trans_11"/>
</dbReference>
<organism evidence="4 5">
    <name type="scientific">Batillaria attramentaria</name>
    <dbReference type="NCBI Taxonomy" id="370345"/>
    <lineage>
        <taxon>Eukaryota</taxon>
        <taxon>Metazoa</taxon>
        <taxon>Spiralia</taxon>
        <taxon>Lophotrochozoa</taxon>
        <taxon>Mollusca</taxon>
        <taxon>Gastropoda</taxon>
        <taxon>Caenogastropoda</taxon>
        <taxon>Sorbeoconcha</taxon>
        <taxon>Cerithioidea</taxon>
        <taxon>Batillariidae</taxon>
        <taxon>Batillaria</taxon>
    </lineage>
</organism>
<accession>A0ABD0KIG7</accession>
<dbReference type="Pfam" id="PF01531">
    <property type="entry name" value="Glyco_transf_11"/>
    <property type="match status" value="1"/>
</dbReference>
<comment type="subcellular location">
    <subcellularLocation>
        <location evidence="3">Golgi apparatus</location>
        <location evidence="3">Golgi stack membrane</location>
        <topology evidence="3">Single-pass type II membrane protein</topology>
    </subcellularLocation>
</comment>
<dbReference type="Proteomes" id="UP001519460">
    <property type="component" value="Unassembled WGS sequence"/>
</dbReference>
<keyword evidence="5" id="KW-1185">Reference proteome</keyword>
<comment type="similarity">
    <text evidence="3">Belongs to the glycosyltransferase 11 family.</text>
</comment>
<dbReference type="EMBL" id="JACVVK020000171">
    <property type="protein sequence ID" value="KAK7486959.1"/>
    <property type="molecule type" value="Genomic_DNA"/>
</dbReference>
<keyword evidence="3" id="KW-0472">Membrane</keyword>
<evidence type="ECO:0000313" key="4">
    <source>
        <dbReference type="EMBL" id="KAK7486959.1"/>
    </source>
</evidence>
<evidence type="ECO:0000256" key="2">
    <source>
        <dbReference type="ARBA" id="ARBA00022679"/>
    </source>
</evidence>
<proteinExistence type="inferred from homology"/>
<keyword evidence="3" id="KW-0325">Glycoprotein</keyword>
<keyword evidence="2 3" id="KW-0808">Transferase</keyword>
<keyword evidence="3" id="KW-0812">Transmembrane</keyword>
<dbReference type="AlphaFoldDB" id="A0ABD0KIG7"/>
<keyword evidence="3" id="KW-1133">Transmembrane helix</keyword>
<comment type="caution">
    <text evidence="4">The sequence shown here is derived from an EMBL/GenBank/DDBJ whole genome shotgun (WGS) entry which is preliminary data.</text>
</comment>
<protein>
    <recommendedName>
        <fullName evidence="3">L-Fucosyltransferase</fullName>
        <ecNumber evidence="3">2.4.1.-</ecNumber>
    </recommendedName>
</protein>
<dbReference type="EC" id="2.4.1.-" evidence="3"/>
<sequence length="374" mass="42591">MWRALLCAVFRPLKLCFQCLTAPRKCLQRNRDLHAVSRRIWSTSRIILALLCLVSIAFVSSFLKHHSQKIVPSCPAGTDKAAGRQGLHKRNTYLVVRLSSSLGDSLFKYTSALGLAKQHGKKIALGSDSPNPLQEIFDLRYLKRMGTLCLDKVDETPSELMEEVFRNFSDVNLFLKGDFQTWRYLIGSADSVIREELRFRRSVMEHAREVIGERTRYNSSKVPFVGIHIVTRKVQHRSFGPYDVTMGSLTLKITPSDTSIFPSLRYVMRAMDHIRLKFGQVVFLVVCEDAAWCERRMKFADIVVFRGQAPAVQLAILSLTQATILTTGPLGWWGAWLAGGYTVYPREYPWDQLHRGDGRNVSATDYFLPSWKPV</sequence>